<evidence type="ECO:0008006" key="15">
    <source>
        <dbReference type="Google" id="ProtNLM"/>
    </source>
</evidence>
<reference evidence="13 14" key="1">
    <citation type="journal article" date="2015" name="Genome Biol. Evol.">
        <title>Phylogenomic analyses indicate that early fungi evolved digesting cell walls of algal ancestors of land plants.</title>
        <authorList>
            <person name="Chang Y."/>
            <person name="Wang S."/>
            <person name="Sekimoto S."/>
            <person name="Aerts A.L."/>
            <person name="Choi C."/>
            <person name="Clum A."/>
            <person name="LaButti K.M."/>
            <person name="Lindquist E.A."/>
            <person name="Yee Ngan C."/>
            <person name="Ohm R.A."/>
            <person name="Salamov A.A."/>
            <person name="Grigoriev I.V."/>
            <person name="Spatafora J.W."/>
            <person name="Berbee M.L."/>
        </authorList>
    </citation>
    <scope>NUCLEOTIDE SEQUENCE [LARGE SCALE GENOMIC DNA]</scope>
    <source>
        <strain evidence="13 14">NRRL 28638</strain>
    </source>
</reference>
<evidence type="ECO:0000256" key="1">
    <source>
        <dbReference type="ARBA" id="ARBA00004123"/>
    </source>
</evidence>
<evidence type="ECO:0000256" key="3">
    <source>
        <dbReference type="ARBA" id="ARBA00022737"/>
    </source>
</evidence>
<dbReference type="SMART" id="SM00297">
    <property type="entry name" value="BROMO"/>
    <property type="match status" value="1"/>
</dbReference>
<evidence type="ECO:0000256" key="8">
    <source>
        <dbReference type="PROSITE-ProRule" id="PRU00035"/>
    </source>
</evidence>
<evidence type="ECO:0000256" key="5">
    <source>
        <dbReference type="ARBA" id="ARBA00022833"/>
    </source>
</evidence>
<dbReference type="PROSITE" id="PS01359">
    <property type="entry name" value="ZF_PHD_1"/>
    <property type="match status" value="1"/>
</dbReference>
<dbReference type="Pfam" id="PF00439">
    <property type="entry name" value="Bromodomain"/>
    <property type="match status" value="1"/>
</dbReference>
<gene>
    <name evidence="13" type="ORF">CONCODRAFT_26480</name>
</gene>
<dbReference type="PROSITE" id="PS50016">
    <property type="entry name" value="ZF_PHD_2"/>
    <property type="match status" value="1"/>
</dbReference>
<dbReference type="GO" id="GO:0008270">
    <property type="term" value="F:zinc ion binding"/>
    <property type="evidence" value="ECO:0007669"/>
    <property type="project" value="UniProtKB-KW"/>
</dbReference>
<keyword evidence="3" id="KW-0677">Repeat</keyword>
<dbReference type="Pfam" id="PF13832">
    <property type="entry name" value="zf-HC5HC2H_2"/>
    <property type="match status" value="1"/>
</dbReference>
<dbReference type="PRINTS" id="PR00503">
    <property type="entry name" value="BROMODOMAIN"/>
</dbReference>
<dbReference type="InterPro" id="IPR011011">
    <property type="entry name" value="Znf_FYVE_PHD"/>
</dbReference>
<dbReference type="Gene3D" id="1.20.920.10">
    <property type="entry name" value="Bromodomain-like"/>
    <property type="match status" value="1"/>
</dbReference>
<dbReference type="PROSITE" id="PS50014">
    <property type="entry name" value="BROMODOMAIN_2"/>
    <property type="match status" value="1"/>
</dbReference>
<feature type="non-terminal residue" evidence="13">
    <location>
        <position position="1"/>
    </location>
</feature>
<dbReference type="PANTHER" id="PTHR13793">
    <property type="entry name" value="PHD FINGER PROTEINS"/>
    <property type="match status" value="1"/>
</dbReference>
<dbReference type="AlphaFoldDB" id="A0A137PB91"/>
<name>A0A137PB91_CONC2</name>
<evidence type="ECO:0000313" key="13">
    <source>
        <dbReference type="EMBL" id="KXN72279.1"/>
    </source>
</evidence>
<dbReference type="GO" id="GO:0006325">
    <property type="term" value="P:chromatin organization"/>
    <property type="evidence" value="ECO:0007669"/>
    <property type="project" value="UniProtKB-ARBA"/>
</dbReference>
<dbReference type="InterPro" id="IPR001487">
    <property type="entry name" value="Bromodomain"/>
</dbReference>
<dbReference type="EMBL" id="KQ964456">
    <property type="protein sequence ID" value="KXN72279.1"/>
    <property type="molecule type" value="Genomic_DNA"/>
</dbReference>
<dbReference type="InterPro" id="IPR001965">
    <property type="entry name" value="Znf_PHD"/>
</dbReference>
<dbReference type="SUPFAM" id="SSF47370">
    <property type="entry name" value="Bromodomain"/>
    <property type="match status" value="1"/>
</dbReference>
<dbReference type="InterPro" id="IPR019786">
    <property type="entry name" value="Zinc_finger_PHD-type_CS"/>
</dbReference>
<evidence type="ECO:0000259" key="10">
    <source>
        <dbReference type="PROSITE" id="PS50014"/>
    </source>
</evidence>
<organism evidence="13 14">
    <name type="scientific">Conidiobolus coronatus (strain ATCC 28846 / CBS 209.66 / NRRL 28638)</name>
    <name type="common">Delacroixia coronata</name>
    <dbReference type="NCBI Taxonomy" id="796925"/>
    <lineage>
        <taxon>Eukaryota</taxon>
        <taxon>Fungi</taxon>
        <taxon>Fungi incertae sedis</taxon>
        <taxon>Zoopagomycota</taxon>
        <taxon>Entomophthoromycotina</taxon>
        <taxon>Entomophthoromycetes</taxon>
        <taxon>Entomophthorales</taxon>
        <taxon>Ancylistaceae</taxon>
        <taxon>Conidiobolus</taxon>
    </lineage>
</organism>
<keyword evidence="6 8" id="KW-0103">Bromodomain</keyword>
<evidence type="ECO:0000256" key="2">
    <source>
        <dbReference type="ARBA" id="ARBA00022723"/>
    </source>
</evidence>
<dbReference type="GO" id="GO:0006357">
    <property type="term" value="P:regulation of transcription by RNA polymerase II"/>
    <property type="evidence" value="ECO:0007669"/>
    <property type="project" value="TreeGrafter"/>
</dbReference>
<dbReference type="InterPro" id="IPR013083">
    <property type="entry name" value="Znf_RING/FYVE/PHD"/>
</dbReference>
<feature type="domain" description="Bromo" evidence="10">
    <location>
        <begin position="416"/>
        <end position="479"/>
    </location>
</feature>
<dbReference type="FunFam" id="3.30.40.10:FF:000007">
    <property type="entry name" value="Bromodomain containing 1, isoform CRA_b"/>
    <property type="match status" value="1"/>
</dbReference>
<dbReference type="CDD" id="cd15492">
    <property type="entry name" value="PHD_BRPF_JADE_like"/>
    <property type="match status" value="1"/>
</dbReference>
<dbReference type="PANTHER" id="PTHR13793:SF107">
    <property type="entry name" value="BROMODOMAIN-CONTAINING PROTEIN HOMOLOG"/>
    <property type="match status" value="1"/>
</dbReference>
<feature type="domain" description="PHD-type" evidence="11">
    <location>
        <begin position="67"/>
        <end position="117"/>
    </location>
</feature>
<dbReference type="Proteomes" id="UP000070444">
    <property type="component" value="Unassembled WGS sequence"/>
</dbReference>
<dbReference type="InterPro" id="IPR019542">
    <property type="entry name" value="Enhancer_polycomb-like_N"/>
</dbReference>
<dbReference type="STRING" id="796925.A0A137PB91"/>
<keyword evidence="14" id="KW-1185">Reference proteome</keyword>
<feature type="domain" description="PHD-type" evidence="12">
    <location>
        <begin position="121"/>
        <end position="234"/>
    </location>
</feature>
<evidence type="ECO:0000256" key="9">
    <source>
        <dbReference type="PROSITE-ProRule" id="PRU00146"/>
    </source>
</evidence>
<keyword evidence="5" id="KW-0862">Zinc</keyword>
<sequence>QIEYDMDEEDRKWLNLFMSKKRTSSIDPRYLTAFETLMDHIEKGWFEIQRQKKYENLTIQDIQAKSDACCEICDKNDCENSNCIVFCDGCDLAVHQMCYGVPFIPEGEWLCRKCMVSPSNPVSCLLCPNEGGAFKQTTNNKWAHVLCADWVPETSFVNLDTMEPIANVDQIPKSRWKLLCYICKQKQGAPIQCSIKSCTTAFHATCAREAKFYMKIKLNKYNVLDWKVFCHRHTPMKFKDKVIYDEAQKKLLEKFSTLPKQTKYKRKDSTASKSARAHQQSFSTEEIIVPSSLYKSSLQIIASFNLTQPEWFVTGVCQYWSLKKQRYRGAYLIKRLHLEPWTAKIPTNLGGEQEHQSEHESLLAKRTELERILMLTELIRKRERVKAKLYRSITQYWEAFFVPQKSLLLWAVSKLQRMDNMFLFAEPVTDEIAPLYSTIVKKPMDFSTITNKINSNCYFNIEDFKADVTLIYDNCMTYN</sequence>
<feature type="non-terminal residue" evidence="13">
    <location>
        <position position="479"/>
    </location>
</feature>
<dbReference type="OMA" id="HVMCARR"/>
<dbReference type="OrthoDB" id="20839at2759"/>
<keyword evidence="2" id="KW-0479">Metal-binding</keyword>
<protein>
    <recommendedName>
        <fullName evidence="15">Bromodomain-containing protein</fullName>
    </recommendedName>
</protein>
<keyword evidence="4 9" id="KW-0863">Zinc-finger</keyword>
<proteinExistence type="predicted"/>
<accession>A0A137PB91</accession>
<dbReference type="Gene3D" id="3.30.40.10">
    <property type="entry name" value="Zinc/RING finger domain, C3HC4 (zinc finger)"/>
    <property type="match status" value="2"/>
</dbReference>
<evidence type="ECO:0000256" key="7">
    <source>
        <dbReference type="ARBA" id="ARBA00023242"/>
    </source>
</evidence>
<dbReference type="GO" id="GO:0005634">
    <property type="term" value="C:nucleus"/>
    <property type="evidence" value="ECO:0007669"/>
    <property type="project" value="UniProtKB-SubCell"/>
</dbReference>
<dbReference type="SUPFAM" id="SSF57903">
    <property type="entry name" value="FYVE/PHD zinc finger"/>
    <property type="match status" value="1"/>
</dbReference>
<keyword evidence="7" id="KW-0539">Nucleus</keyword>
<dbReference type="SMART" id="SM00249">
    <property type="entry name" value="PHD"/>
    <property type="match status" value="2"/>
</dbReference>
<evidence type="ECO:0000313" key="14">
    <source>
        <dbReference type="Proteomes" id="UP000070444"/>
    </source>
</evidence>
<dbReference type="InterPro" id="IPR050701">
    <property type="entry name" value="Histone_Mod_Regulator"/>
</dbReference>
<evidence type="ECO:0000259" key="11">
    <source>
        <dbReference type="PROSITE" id="PS50016"/>
    </source>
</evidence>
<dbReference type="InterPro" id="IPR036427">
    <property type="entry name" value="Bromodomain-like_sf"/>
</dbReference>
<comment type="subcellular location">
    <subcellularLocation>
        <location evidence="1">Nucleus</location>
    </subcellularLocation>
</comment>
<dbReference type="Pfam" id="PF10513">
    <property type="entry name" value="EPL1"/>
    <property type="match status" value="1"/>
</dbReference>
<dbReference type="InterPro" id="IPR019787">
    <property type="entry name" value="Znf_PHD-finger"/>
</dbReference>
<dbReference type="Pfam" id="PF13831">
    <property type="entry name" value="PHD_2"/>
    <property type="match status" value="1"/>
</dbReference>
<evidence type="ECO:0000256" key="4">
    <source>
        <dbReference type="ARBA" id="ARBA00022771"/>
    </source>
</evidence>
<evidence type="ECO:0000259" key="12">
    <source>
        <dbReference type="PROSITE" id="PS51805"/>
    </source>
</evidence>
<dbReference type="InterPro" id="IPR034732">
    <property type="entry name" value="EPHD"/>
</dbReference>
<dbReference type="PROSITE" id="PS51805">
    <property type="entry name" value="EPHD"/>
    <property type="match status" value="1"/>
</dbReference>
<evidence type="ECO:0000256" key="6">
    <source>
        <dbReference type="ARBA" id="ARBA00023117"/>
    </source>
</evidence>